<dbReference type="EMBL" id="BJXA01000018">
    <property type="protein sequence ID" value="GEM38772.1"/>
    <property type="molecule type" value="Genomic_DNA"/>
</dbReference>
<evidence type="ECO:0000259" key="4">
    <source>
        <dbReference type="PROSITE" id="PS50075"/>
    </source>
</evidence>
<keyword evidence="6" id="KW-1185">Reference proteome</keyword>
<feature type="region of interest" description="Disordered" evidence="3">
    <location>
        <begin position="199"/>
        <end position="218"/>
    </location>
</feature>
<dbReference type="InterPro" id="IPR009081">
    <property type="entry name" value="PP-bd_ACP"/>
</dbReference>
<dbReference type="Proteomes" id="UP000321424">
    <property type="component" value="Unassembled WGS sequence"/>
</dbReference>
<keyword evidence="2" id="KW-0597">Phosphoprotein</keyword>
<dbReference type="Pfam" id="PF00550">
    <property type="entry name" value="PP-binding"/>
    <property type="match status" value="1"/>
</dbReference>
<dbReference type="AlphaFoldDB" id="A0A511MDR9"/>
<evidence type="ECO:0000313" key="5">
    <source>
        <dbReference type="EMBL" id="GEM38772.1"/>
    </source>
</evidence>
<name>A0A511MDR9_9NOCA</name>
<dbReference type="Gene3D" id="1.10.1200.10">
    <property type="entry name" value="ACP-like"/>
    <property type="match status" value="1"/>
</dbReference>
<dbReference type="RefSeq" id="WP_246180906.1">
    <property type="nucleotide sequence ID" value="NZ_BJXA01000018.1"/>
</dbReference>
<keyword evidence="1" id="KW-0596">Phosphopantetheine</keyword>
<evidence type="ECO:0000313" key="6">
    <source>
        <dbReference type="Proteomes" id="UP000321424"/>
    </source>
</evidence>
<organism evidence="5 6">
    <name type="scientific">Nocardia ninae NBRC 108245</name>
    <dbReference type="NCBI Taxonomy" id="1210091"/>
    <lineage>
        <taxon>Bacteria</taxon>
        <taxon>Bacillati</taxon>
        <taxon>Actinomycetota</taxon>
        <taxon>Actinomycetes</taxon>
        <taxon>Mycobacteriales</taxon>
        <taxon>Nocardiaceae</taxon>
        <taxon>Nocardia</taxon>
    </lineage>
</organism>
<evidence type="ECO:0000256" key="1">
    <source>
        <dbReference type="ARBA" id="ARBA00022450"/>
    </source>
</evidence>
<dbReference type="PROSITE" id="PS00012">
    <property type="entry name" value="PHOSPHOPANTETHEINE"/>
    <property type="match status" value="1"/>
</dbReference>
<proteinExistence type="predicted"/>
<protein>
    <recommendedName>
        <fullName evidence="4">Carrier domain-containing protein</fullName>
    </recommendedName>
</protein>
<evidence type="ECO:0000256" key="2">
    <source>
        <dbReference type="ARBA" id="ARBA00022553"/>
    </source>
</evidence>
<evidence type="ECO:0000256" key="3">
    <source>
        <dbReference type="SAM" id="MobiDB-lite"/>
    </source>
</evidence>
<dbReference type="SUPFAM" id="SSF47336">
    <property type="entry name" value="ACP-like"/>
    <property type="match status" value="1"/>
</dbReference>
<dbReference type="InterPro" id="IPR036736">
    <property type="entry name" value="ACP-like_sf"/>
</dbReference>
<sequence>MLSSEELSDIVRSAVALALAVEPDDVTSDKLLIPELGAESIDFLDITFRLEQFLPISVPRDDLNEQAEDVFGAGAAVDTLRRLTPLGAYLVRERLLGVDLSKVEPGMRVEDVAALWTVRTWSGLCQRLLDTIPEKCQVCGGGRTFVRNADGEFHAECDSCATELTATPGDELNQQWFEEIRELDEVARLVEQSRAQAAEAEAATVQASAPAPASAVAE</sequence>
<dbReference type="InterPro" id="IPR006162">
    <property type="entry name" value="Ppantetheine_attach_site"/>
</dbReference>
<comment type="caution">
    <text evidence="5">The sequence shown here is derived from an EMBL/GenBank/DDBJ whole genome shotgun (WGS) entry which is preliminary data.</text>
</comment>
<accession>A0A511MDR9</accession>
<dbReference type="PROSITE" id="PS50075">
    <property type="entry name" value="CARRIER"/>
    <property type="match status" value="1"/>
</dbReference>
<gene>
    <name evidence="5" type="ORF">NN4_32910</name>
</gene>
<feature type="domain" description="Carrier" evidence="4">
    <location>
        <begin position="5"/>
        <end position="81"/>
    </location>
</feature>
<reference evidence="5 6" key="1">
    <citation type="submission" date="2019-07" db="EMBL/GenBank/DDBJ databases">
        <title>Whole genome shotgun sequence of Nocardia ninae NBRC 108245.</title>
        <authorList>
            <person name="Hosoyama A."/>
            <person name="Uohara A."/>
            <person name="Ohji S."/>
            <person name="Ichikawa N."/>
        </authorList>
    </citation>
    <scope>NUCLEOTIDE SEQUENCE [LARGE SCALE GENOMIC DNA]</scope>
    <source>
        <strain evidence="5 6">NBRC 108245</strain>
    </source>
</reference>